<dbReference type="RefSeq" id="WP_169171724.1">
    <property type="nucleotide sequence ID" value="NZ_JAAIII010000002.1"/>
</dbReference>
<keyword evidence="3" id="KW-0378">Hydrolase</keyword>
<dbReference type="AlphaFoldDB" id="A0A7Y0ENW3"/>
<dbReference type="GO" id="GO:0030596">
    <property type="term" value="F:alpha-L-rhamnosidase activity"/>
    <property type="evidence" value="ECO:0007669"/>
    <property type="project" value="UniProtKB-EC"/>
</dbReference>
<keyword evidence="7" id="KW-0326">Glycosidase</keyword>
<dbReference type="Gene3D" id="2.60.420.10">
    <property type="entry name" value="Maltose phosphorylase, domain 3"/>
    <property type="match status" value="1"/>
</dbReference>
<dbReference type="Pfam" id="PF05592">
    <property type="entry name" value="Bac_rhamnosid"/>
    <property type="match status" value="1"/>
</dbReference>
<name>A0A7Y0ENW3_9BIFI</name>
<evidence type="ECO:0000256" key="3">
    <source>
        <dbReference type="ARBA" id="ARBA00022801"/>
    </source>
</evidence>
<evidence type="ECO:0000313" key="8">
    <source>
        <dbReference type="Proteomes" id="UP000532194"/>
    </source>
</evidence>
<feature type="domain" description="Alpha-L-rhamnosidase C-terminal" evidence="6">
    <location>
        <begin position="832"/>
        <end position="905"/>
    </location>
</feature>
<gene>
    <name evidence="7" type="ORF">G1C95_0870</name>
</gene>
<dbReference type="InterPro" id="IPR013783">
    <property type="entry name" value="Ig-like_fold"/>
</dbReference>
<dbReference type="InterPro" id="IPR008928">
    <property type="entry name" value="6-hairpin_glycosidase_sf"/>
</dbReference>
<dbReference type="InterPro" id="IPR016007">
    <property type="entry name" value="Alpha_rhamnosid"/>
</dbReference>
<evidence type="ECO:0000259" key="4">
    <source>
        <dbReference type="Pfam" id="PF05592"/>
    </source>
</evidence>
<evidence type="ECO:0000256" key="2">
    <source>
        <dbReference type="ARBA" id="ARBA00012652"/>
    </source>
</evidence>
<protein>
    <recommendedName>
        <fullName evidence="2">alpha-L-rhamnosidase</fullName>
        <ecNumber evidence="2">3.2.1.40</ecNumber>
    </recommendedName>
</protein>
<keyword evidence="8" id="KW-1185">Reference proteome</keyword>
<dbReference type="InterPro" id="IPR012341">
    <property type="entry name" value="6hp_glycosidase-like_sf"/>
</dbReference>
<dbReference type="EMBL" id="JAAIII010000002">
    <property type="protein sequence ID" value="NMM93685.1"/>
    <property type="molecule type" value="Genomic_DNA"/>
</dbReference>
<organism evidence="7 8">
    <name type="scientific">Bifidobacterium oedipodis</name>
    <dbReference type="NCBI Taxonomy" id="2675322"/>
    <lineage>
        <taxon>Bacteria</taxon>
        <taxon>Bacillati</taxon>
        <taxon>Actinomycetota</taxon>
        <taxon>Actinomycetes</taxon>
        <taxon>Bifidobacteriales</taxon>
        <taxon>Bifidobacteriaceae</taxon>
        <taxon>Bifidobacterium</taxon>
    </lineage>
</organism>
<evidence type="ECO:0000259" key="5">
    <source>
        <dbReference type="Pfam" id="PF17389"/>
    </source>
</evidence>
<feature type="domain" description="Alpha-L-rhamnosidase six-hairpin glycosidase" evidence="5">
    <location>
        <begin position="476"/>
        <end position="828"/>
    </location>
</feature>
<dbReference type="Pfam" id="PF17390">
    <property type="entry name" value="Bac_rhamnosid_C"/>
    <property type="match status" value="1"/>
</dbReference>
<comment type="catalytic activity">
    <reaction evidence="1">
        <text>Hydrolysis of terminal non-reducing alpha-L-rhamnose residues in alpha-L-rhamnosides.</text>
        <dbReference type="EC" id="3.2.1.40"/>
    </reaction>
</comment>
<dbReference type="InterPro" id="IPR008902">
    <property type="entry name" value="Rhamnosid_concanavalin"/>
</dbReference>
<dbReference type="Gene3D" id="2.60.40.10">
    <property type="entry name" value="Immunoglobulins"/>
    <property type="match status" value="1"/>
</dbReference>
<dbReference type="Pfam" id="PF17389">
    <property type="entry name" value="Bac_rhamnosid6H"/>
    <property type="match status" value="1"/>
</dbReference>
<evidence type="ECO:0000256" key="1">
    <source>
        <dbReference type="ARBA" id="ARBA00001445"/>
    </source>
</evidence>
<feature type="domain" description="Alpha-L-rhamnosidase concanavalin-like" evidence="4">
    <location>
        <begin position="355"/>
        <end position="432"/>
    </location>
</feature>
<sequence length="952" mass="102962">MCVIDMLINDRHEPVDLEPGITPVLRWHMGDQPRHPHCHGGVSAYRVVVSLQADLAAIGVGDVWDSGRVKGDGLDGVALDVDMSPARRYWVNVRIWDGCGEAGGWAQPVTFGTGAGTNWQAQPIWIADRSNGIGEQRDDTQSELGNAAGWAFLRGAIDIPDQPIAWATLNATGASTTPARQFVYRMWLNGSFVGCGPVFPTGSETRYDGFDVTQLLQPGTQNVIGAIAYAMEDRRFAAQLDICFENGEMLHWGTGPDWLGFDGSRVYPPSASIGTQYFDAPAENLDSATFPFDFACAGFDTAVAAGVNDSDVFDAQWAPVAVKQPFALLEATAADKLEVRDERPENVTTNPTGDGIVIDFGKAWMGGIALSLNVDEPVDLTIRYGEVLEDDGSVRYHLSCFNTYEDVWHIVPEAAGRRLETWGIRVFRYVEIIPSRPIADLAERLVEQGGAVGAGGDGLVATALIEPLSSLSGGSDTSDDMVNRVWELSRHTIEAFNGNMYVDSWTRERAAYEADAWIQQRAHLALEDAPALGTLTVNRLIANRTWPTEWPLYLILAVHDAWLRTGSLEQARHEYAALASLLPSAYLDETTGLIVKDPGHSSRMDGDLVDWPMSERDGFVFGRVNTVINALASAAYAAMADLAKALADQERARHADAAGELGFDDDASRYEHIAARMREAIHHMLWDEERGVYIDGLDPVGSNPDQAYDEGVQAGSGPIAHASLHANAFVFAFAEVPAERAARVGDYLRSRGMACSVYVAAVYLDGLFRAGLGTDAVKLLAAKEGMRSWANMLASGGGGTMEAWDLSLKPNTTYSHPWAASPVYLLPEGVLGVRMIEAGFRRFAVIPQLGELTSARTVLPTRAGLIEVSCRVPQEGNEVELSLTVPPRTEATVVLPPVSSAQAGEKLSVDVDGRTESVQTLSASMRLAGTLCPAGAVVLEHVTSGHHVFRIQ</sequence>
<reference evidence="7 8" key="1">
    <citation type="submission" date="2020-02" db="EMBL/GenBank/DDBJ databases">
        <title>Characterization of phylogenetic diversity of novel bifidobacterial species isolated in Czech ZOOs.</title>
        <authorList>
            <person name="Lugli G.A."/>
            <person name="Vera N.B."/>
            <person name="Ventura M."/>
        </authorList>
    </citation>
    <scope>NUCLEOTIDE SEQUENCE [LARGE SCALE GENOMIC DNA]</scope>
    <source>
        <strain evidence="7 8">DSM 109957</strain>
    </source>
</reference>
<evidence type="ECO:0000259" key="6">
    <source>
        <dbReference type="Pfam" id="PF17390"/>
    </source>
</evidence>
<dbReference type="InterPro" id="IPR035398">
    <property type="entry name" value="Bac_rhamnosid_C"/>
</dbReference>
<dbReference type="Gene3D" id="2.60.120.260">
    <property type="entry name" value="Galactose-binding domain-like"/>
    <property type="match status" value="2"/>
</dbReference>
<dbReference type="GO" id="GO:0005975">
    <property type="term" value="P:carbohydrate metabolic process"/>
    <property type="evidence" value="ECO:0007669"/>
    <property type="project" value="InterPro"/>
</dbReference>
<dbReference type="Proteomes" id="UP000532194">
    <property type="component" value="Unassembled WGS sequence"/>
</dbReference>
<dbReference type="PANTHER" id="PTHR33307">
    <property type="entry name" value="ALPHA-RHAMNOSIDASE (EUROFUNG)"/>
    <property type="match status" value="1"/>
</dbReference>
<dbReference type="PANTHER" id="PTHR33307:SF6">
    <property type="entry name" value="ALPHA-RHAMNOSIDASE (EUROFUNG)-RELATED"/>
    <property type="match status" value="1"/>
</dbReference>
<dbReference type="InterPro" id="IPR035396">
    <property type="entry name" value="Bac_rhamnosid6H"/>
</dbReference>
<dbReference type="EC" id="3.2.1.40" evidence="2"/>
<dbReference type="SUPFAM" id="SSF48208">
    <property type="entry name" value="Six-hairpin glycosidases"/>
    <property type="match status" value="1"/>
</dbReference>
<evidence type="ECO:0000313" key="7">
    <source>
        <dbReference type="EMBL" id="NMM93685.1"/>
    </source>
</evidence>
<dbReference type="Pfam" id="PF25788">
    <property type="entry name" value="Ig_Rha78A_N"/>
    <property type="match status" value="1"/>
</dbReference>
<comment type="caution">
    <text evidence="7">The sequence shown here is derived from an EMBL/GenBank/DDBJ whole genome shotgun (WGS) entry which is preliminary data.</text>
</comment>
<accession>A0A7Y0ENW3</accession>
<dbReference type="Gene3D" id="1.50.10.10">
    <property type="match status" value="1"/>
</dbReference>
<proteinExistence type="predicted"/>